<dbReference type="EMBL" id="JBBJCI010000396">
    <property type="protein sequence ID" value="KAK7231549.1"/>
    <property type="molecule type" value="Genomic_DNA"/>
</dbReference>
<sequence>MAQAQGNPTARLQIVGVFPSDVSPCMRSRSSDVVEVDYVGSVAGVVFDSRRRFAAMLGSKELPAGLELGLFEMCIGERRLLRVPPALGFGTRGSKLYGVPPDATLDYDVTLRGINLQYDPRVRREDLDFEQRY</sequence>
<evidence type="ECO:0000313" key="8">
    <source>
        <dbReference type="Proteomes" id="UP001363151"/>
    </source>
</evidence>
<evidence type="ECO:0000256" key="5">
    <source>
        <dbReference type="PROSITE-ProRule" id="PRU00277"/>
    </source>
</evidence>
<gene>
    <name evidence="7" type="ORF">SO694_0025500</name>
</gene>
<proteinExistence type="predicted"/>
<dbReference type="PROSITE" id="PS50059">
    <property type="entry name" value="FKBP_PPIASE"/>
    <property type="match status" value="1"/>
</dbReference>
<dbReference type="SUPFAM" id="SSF54534">
    <property type="entry name" value="FKBP-like"/>
    <property type="match status" value="1"/>
</dbReference>
<evidence type="ECO:0000259" key="6">
    <source>
        <dbReference type="PROSITE" id="PS50059"/>
    </source>
</evidence>
<dbReference type="Pfam" id="PF00254">
    <property type="entry name" value="FKBP_C"/>
    <property type="match status" value="1"/>
</dbReference>
<dbReference type="InterPro" id="IPR001179">
    <property type="entry name" value="PPIase_FKBP_dom"/>
</dbReference>
<dbReference type="Proteomes" id="UP001363151">
    <property type="component" value="Unassembled WGS sequence"/>
</dbReference>
<reference evidence="7 8" key="1">
    <citation type="submission" date="2024-03" db="EMBL/GenBank/DDBJ databases">
        <title>Aureococcus anophagefferens CCMP1851 and Kratosvirus quantuckense: Draft genome of a second virus-susceptible host strain in the model system.</title>
        <authorList>
            <person name="Chase E."/>
            <person name="Truchon A.R."/>
            <person name="Schepens W."/>
            <person name="Wilhelm S.W."/>
        </authorList>
    </citation>
    <scope>NUCLEOTIDE SEQUENCE [LARGE SCALE GENOMIC DNA]</scope>
    <source>
        <strain evidence="7 8">CCMP1851</strain>
    </source>
</reference>
<comment type="catalytic activity">
    <reaction evidence="1 5">
        <text>[protein]-peptidylproline (omega=180) = [protein]-peptidylproline (omega=0)</text>
        <dbReference type="Rhea" id="RHEA:16237"/>
        <dbReference type="Rhea" id="RHEA-COMP:10747"/>
        <dbReference type="Rhea" id="RHEA-COMP:10748"/>
        <dbReference type="ChEBI" id="CHEBI:83833"/>
        <dbReference type="ChEBI" id="CHEBI:83834"/>
        <dbReference type="EC" id="5.2.1.8"/>
    </reaction>
</comment>
<dbReference type="PANTHER" id="PTHR45779:SF7">
    <property type="entry name" value="PEPTIDYLPROLYL ISOMERASE"/>
    <property type="match status" value="1"/>
</dbReference>
<dbReference type="GO" id="GO:0016853">
    <property type="term" value="F:isomerase activity"/>
    <property type="evidence" value="ECO:0007669"/>
    <property type="project" value="UniProtKB-KW"/>
</dbReference>
<accession>A0ABR1FIR0</accession>
<comment type="caution">
    <text evidence="7">The sequence shown here is derived from an EMBL/GenBank/DDBJ whole genome shotgun (WGS) entry which is preliminary data.</text>
</comment>
<evidence type="ECO:0000256" key="2">
    <source>
        <dbReference type="ARBA" id="ARBA00013194"/>
    </source>
</evidence>
<dbReference type="PANTHER" id="PTHR45779">
    <property type="entry name" value="PEPTIDYLPROLYL ISOMERASE"/>
    <property type="match status" value="1"/>
</dbReference>
<evidence type="ECO:0000256" key="1">
    <source>
        <dbReference type="ARBA" id="ARBA00000971"/>
    </source>
</evidence>
<evidence type="ECO:0000256" key="4">
    <source>
        <dbReference type="ARBA" id="ARBA00023235"/>
    </source>
</evidence>
<keyword evidence="4 5" id="KW-0413">Isomerase</keyword>
<keyword evidence="3 5" id="KW-0697">Rotamase</keyword>
<protein>
    <recommendedName>
        <fullName evidence="2 5">peptidylprolyl isomerase</fullName>
        <ecNumber evidence="2 5">5.2.1.8</ecNumber>
    </recommendedName>
</protein>
<dbReference type="InterPro" id="IPR044609">
    <property type="entry name" value="FKBP2/11"/>
</dbReference>
<dbReference type="Gene3D" id="3.10.50.40">
    <property type="match status" value="1"/>
</dbReference>
<organism evidence="7 8">
    <name type="scientific">Aureococcus anophagefferens</name>
    <name type="common">Harmful bloom alga</name>
    <dbReference type="NCBI Taxonomy" id="44056"/>
    <lineage>
        <taxon>Eukaryota</taxon>
        <taxon>Sar</taxon>
        <taxon>Stramenopiles</taxon>
        <taxon>Ochrophyta</taxon>
        <taxon>Pelagophyceae</taxon>
        <taxon>Pelagomonadales</taxon>
        <taxon>Pelagomonadaceae</taxon>
        <taxon>Aureococcus</taxon>
    </lineage>
</organism>
<dbReference type="InterPro" id="IPR046357">
    <property type="entry name" value="PPIase_dom_sf"/>
</dbReference>
<evidence type="ECO:0000313" key="7">
    <source>
        <dbReference type="EMBL" id="KAK7231549.1"/>
    </source>
</evidence>
<feature type="domain" description="PPIase FKBP-type" evidence="6">
    <location>
        <begin position="31"/>
        <end position="115"/>
    </location>
</feature>
<keyword evidence="8" id="KW-1185">Reference proteome</keyword>
<name>A0ABR1FIR0_AURAN</name>
<dbReference type="EC" id="5.2.1.8" evidence="2 5"/>
<evidence type="ECO:0000256" key="3">
    <source>
        <dbReference type="ARBA" id="ARBA00023110"/>
    </source>
</evidence>